<evidence type="ECO:0000259" key="7">
    <source>
        <dbReference type="SMART" id="SM00900"/>
    </source>
</evidence>
<feature type="domain" description="FMN-binding" evidence="7">
    <location>
        <begin position="266"/>
        <end position="340"/>
    </location>
</feature>
<dbReference type="PANTHER" id="PTHR36118:SF1">
    <property type="entry name" value="ION-TRANSLOCATING OXIDOREDUCTASE COMPLEX SUBUNIT G"/>
    <property type="match status" value="1"/>
</dbReference>
<dbReference type="EMBL" id="CP012502">
    <property type="protein sequence ID" value="AOM84391.1"/>
    <property type="molecule type" value="Genomic_DNA"/>
</dbReference>
<evidence type="ECO:0000256" key="5">
    <source>
        <dbReference type="ARBA" id="ARBA00022982"/>
    </source>
</evidence>
<feature type="region of interest" description="Disordered" evidence="6">
    <location>
        <begin position="20"/>
        <end position="56"/>
    </location>
</feature>
<gene>
    <name evidence="8" type="ORF">BBEV_3074</name>
</gene>
<keyword evidence="3" id="KW-0285">Flavoprotein</keyword>
<feature type="compositionally biased region" description="Acidic residues" evidence="6">
    <location>
        <begin position="39"/>
        <end position="56"/>
    </location>
</feature>
<feature type="domain" description="FMN-binding" evidence="7">
    <location>
        <begin position="170"/>
        <end position="244"/>
    </location>
</feature>
<dbReference type="GO" id="GO:0009055">
    <property type="term" value="F:electron transfer activity"/>
    <property type="evidence" value="ECO:0007669"/>
    <property type="project" value="InterPro"/>
</dbReference>
<evidence type="ECO:0000256" key="4">
    <source>
        <dbReference type="ARBA" id="ARBA00022643"/>
    </source>
</evidence>
<protein>
    <submittedName>
        <fullName evidence="8">Fumarate reductase flavoprotein subunit</fullName>
    </submittedName>
</protein>
<dbReference type="PANTHER" id="PTHR36118">
    <property type="entry name" value="ION-TRANSLOCATING OXIDOREDUCTASE COMPLEX SUBUNIT G"/>
    <property type="match status" value="1"/>
</dbReference>
<evidence type="ECO:0000256" key="1">
    <source>
        <dbReference type="ARBA" id="ARBA00022448"/>
    </source>
</evidence>
<dbReference type="GO" id="GO:0005886">
    <property type="term" value="C:plasma membrane"/>
    <property type="evidence" value="ECO:0007669"/>
    <property type="project" value="InterPro"/>
</dbReference>
<dbReference type="SMART" id="SM00900">
    <property type="entry name" value="FMN_bind"/>
    <property type="match status" value="3"/>
</dbReference>
<reference evidence="8 9" key="1">
    <citation type="submission" date="2015-08" db="EMBL/GenBank/DDBJ databases">
        <title>The complete genome sequence of Bacillus beveridgei MLTeJB.</title>
        <authorList>
            <person name="Hanson T.E."/>
            <person name="Mesa C."/>
            <person name="Basesman S.M."/>
            <person name="Oremland R.S."/>
        </authorList>
    </citation>
    <scope>NUCLEOTIDE SEQUENCE [LARGE SCALE GENOMIC DNA]</scope>
    <source>
        <strain evidence="8 9">MLTeJB</strain>
    </source>
</reference>
<dbReference type="Pfam" id="PF04205">
    <property type="entry name" value="FMN_bind"/>
    <property type="match status" value="3"/>
</dbReference>
<dbReference type="OrthoDB" id="2375608at2"/>
<evidence type="ECO:0000313" key="9">
    <source>
        <dbReference type="Proteomes" id="UP000094463"/>
    </source>
</evidence>
<evidence type="ECO:0000313" key="8">
    <source>
        <dbReference type="EMBL" id="AOM84391.1"/>
    </source>
</evidence>
<dbReference type="RefSeq" id="WP_069366276.1">
    <property type="nucleotide sequence ID" value="NZ_CP012502.1"/>
</dbReference>
<keyword evidence="1" id="KW-0813">Transport</keyword>
<dbReference type="AlphaFoldDB" id="A0A1D7QZF2"/>
<dbReference type="InterPro" id="IPR010209">
    <property type="entry name" value="Ion_transpt_RnfG/RsxG"/>
</dbReference>
<evidence type="ECO:0000256" key="6">
    <source>
        <dbReference type="SAM" id="MobiDB-lite"/>
    </source>
</evidence>
<organism evidence="8 9">
    <name type="scientific">Salisediminibacterium beveridgei</name>
    <dbReference type="NCBI Taxonomy" id="632773"/>
    <lineage>
        <taxon>Bacteria</taxon>
        <taxon>Bacillati</taxon>
        <taxon>Bacillota</taxon>
        <taxon>Bacilli</taxon>
        <taxon>Bacillales</taxon>
        <taxon>Bacillaceae</taxon>
        <taxon>Salisediminibacterium</taxon>
    </lineage>
</organism>
<dbReference type="Proteomes" id="UP000094463">
    <property type="component" value="Chromosome"/>
</dbReference>
<name>A0A1D7QZF2_9BACI</name>
<keyword evidence="4" id="KW-0288">FMN</keyword>
<keyword evidence="9" id="KW-1185">Reference proteome</keyword>
<keyword evidence="2" id="KW-0597">Phosphoprotein</keyword>
<evidence type="ECO:0000256" key="3">
    <source>
        <dbReference type="ARBA" id="ARBA00022630"/>
    </source>
</evidence>
<dbReference type="Gene3D" id="3.90.1010.20">
    <property type="match status" value="3"/>
</dbReference>
<proteinExistence type="predicted"/>
<dbReference type="GO" id="GO:0010181">
    <property type="term" value="F:FMN binding"/>
    <property type="evidence" value="ECO:0007669"/>
    <property type="project" value="InterPro"/>
</dbReference>
<dbReference type="InterPro" id="IPR007329">
    <property type="entry name" value="FMN-bd"/>
</dbReference>
<sequence length="342" mass="35659">MKKWMLLIGSSAVILGGCGSYDASSEPLPYEDNAGGAENEPDEENNDNNSDEASEEMDLDLTDGVYETTGEGYNDDIVVETTIENGEITNVEILSHDESDGISDDAINDLPDLIVENNSANVDGVSGATYSSGGIISAVEAALEEASGEAVSQDEDMELTDGVFETSAEGYNDDIVVETTIEDGEIVSVEILSHDESDGISDEAIEDLPGVIVENNSTDVDGMSGATFSSEAILKAVQKALEESAGGSEEAAGDMEDGVYETTAEGYNDDIVVETTIEGGVITNVEILSHDESDGISDDAINDLPDAIVDNNSADIDGASGATYSSEGILIAVQEAMDQATK</sequence>
<evidence type="ECO:0000256" key="2">
    <source>
        <dbReference type="ARBA" id="ARBA00022553"/>
    </source>
</evidence>
<dbReference type="KEGG" id="bbev:BBEV_3074"/>
<feature type="domain" description="FMN-binding" evidence="7">
    <location>
        <begin position="72"/>
        <end position="146"/>
    </location>
</feature>
<keyword evidence="5" id="KW-0249">Electron transport</keyword>
<dbReference type="STRING" id="632773.BBEV_3074"/>
<accession>A0A1D7QZF2</accession>
<dbReference type="GO" id="GO:0022900">
    <property type="term" value="P:electron transport chain"/>
    <property type="evidence" value="ECO:0007669"/>
    <property type="project" value="InterPro"/>
</dbReference>
<dbReference type="PROSITE" id="PS51257">
    <property type="entry name" value="PROKAR_LIPOPROTEIN"/>
    <property type="match status" value="1"/>
</dbReference>